<dbReference type="NCBIfam" id="TIGR00033">
    <property type="entry name" value="aroC"/>
    <property type="match status" value="1"/>
</dbReference>
<comment type="caution">
    <text evidence="8">The sequence shown here is derived from an EMBL/GenBank/DDBJ whole genome shotgun (WGS) entry which is preliminary data.</text>
</comment>
<evidence type="ECO:0000256" key="5">
    <source>
        <dbReference type="ARBA" id="ARBA00023141"/>
    </source>
</evidence>
<dbReference type="InterPro" id="IPR020541">
    <property type="entry name" value="Chorismate_synthase_CS"/>
</dbReference>
<gene>
    <name evidence="8" type="primary">aroC</name>
    <name evidence="8" type="ORF">O0S09_09450</name>
</gene>
<evidence type="ECO:0000256" key="1">
    <source>
        <dbReference type="ARBA" id="ARBA00005044"/>
    </source>
</evidence>
<feature type="non-terminal residue" evidence="8">
    <location>
        <position position="274"/>
    </location>
</feature>
<evidence type="ECO:0000313" key="9">
    <source>
        <dbReference type="Proteomes" id="UP001141336"/>
    </source>
</evidence>
<protein>
    <recommendedName>
        <fullName evidence="3 7">Chorismate synthase</fullName>
        <ecNumber evidence="3 7">4.2.3.5</ecNumber>
    </recommendedName>
</protein>
<dbReference type="Gene3D" id="3.60.150.10">
    <property type="entry name" value="Chorismate synthase AroC"/>
    <property type="match status" value="1"/>
</dbReference>
<organism evidence="8 9">
    <name type="scientific">Methanocorpusculum vombati</name>
    <dbReference type="NCBI Taxonomy" id="3002864"/>
    <lineage>
        <taxon>Archaea</taxon>
        <taxon>Methanobacteriati</taxon>
        <taxon>Methanobacteriota</taxon>
        <taxon>Stenosarchaea group</taxon>
        <taxon>Methanomicrobia</taxon>
        <taxon>Methanomicrobiales</taxon>
        <taxon>Methanocorpusculaceae</taxon>
        <taxon>Methanocorpusculum</taxon>
    </lineage>
</organism>
<dbReference type="PROSITE" id="PS00788">
    <property type="entry name" value="CHORISMATE_SYNTHASE_2"/>
    <property type="match status" value="1"/>
</dbReference>
<dbReference type="SUPFAM" id="SSF103263">
    <property type="entry name" value="Chorismate synthase, AroC"/>
    <property type="match status" value="1"/>
</dbReference>
<proteinExistence type="inferred from homology"/>
<sequence>MNTIGTAVRLTLFGASHDSRIGCVIDGVPAGTPVSTDRMLADLALRKPVAGIGTPRVEADVPEISGVAGGVATGAPVVITFANANTRSSDYEELRLTPRPGHADYPAVCKYGAAHDIRGGGMFSGRMTTPLVAAGALMRDMIAPLGISVGSYLSRVGTVVDTDEYAAEELVRSRENPLRAMTGDLAERMRAEILAAKAEGDSVGGVVRVLCSGLPAGLGEPFFDTLDGEIAKAVFAVPGVKGISFGSGFAAASLRGSVNNDPYRMVGGGAGWGG</sequence>
<reference evidence="8" key="1">
    <citation type="submission" date="2022-12" db="EMBL/GenBank/DDBJ databases">
        <title>Isolation and characterisation of novel Methanocorpusculum spp. from native Australian herbivores indicates the genus is ancestrally host-associated.</title>
        <authorList>
            <person name="Volmer J.G."/>
            <person name="Soo R.M."/>
            <person name="Evans P.N."/>
            <person name="Hoedt E.C."/>
            <person name="Astorga Alsina A.L."/>
            <person name="Woodcroft B.J."/>
            <person name="Tyson G.W."/>
            <person name="Hugenholtz P."/>
            <person name="Morrison M."/>
        </authorList>
    </citation>
    <scope>NUCLEOTIDE SEQUENCE</scope>
    <source>
        <strain evidence="8">CW153</strain>
    </source>
</reference>
<dbReference type="GO" id="GO:0004107">
    <property type="term" value="F:chorismate synthase activity"/>
    <property type="evidence" value="ECO:0007669"/>
    <property type="project" value="UniProtKB-EC"/>
</dbReference>
<dbReference type="EC" id="4.2.3.5" evidence="3 7"/>
<comment type="pathway">
    <text evidence="1">Metabolic intermediate biosynthesis; chorismate biosynthesis; chorismate from D-erythrose 4-phosphate and phosphoenolpyruvate: step 7/7.</text>
</comment>
<keyword evidence="4" id="KW-0028">Amino-acid biosynthesis</keyword>
<evidence type="ECO:0000313" key="8">
    <source>
        <dbReference type="EMBL" id="MCZ0863471.1"/>
    </source>
</evidence>
<dbReference type="PANTHER" id="PTHR21085:SF0">
    <property type="entry name" value="CHORISMATE SYNTHASE"/>
    <property type="match status" value="1"/>
</dbReference>
<evidence type="ECO:0000256" key="6">
    <source>
        <dbReference type="ARBA" id="ARBA00023239"/>
    </source>
</evidence>
<dbReference type="EMBL" id="JAPTGC010000022">
    <property type="protein sequence ID" value="MCZ0863471.1"/>
    <property type="molecule type" value="Genomic_DNA"/>
</dbReference>
<keyword evidence="9" id="KW-1185">Reference proteome</keyword>
<dbReference type="InterPro" id="IPR035904">
    <property type="entry name" value="Chorismate_synth_AroC_sf"/>
</dbReference>
<dbReference type="RefSeq" id="WP_268923738.1">
    <property type="nucleotide sequence ID" value="NZ_JAPTGC010000022.1"/>
</dbReference>
<dbReference type="InterPro" id="IPR000453">
    <property type="entry name" value="Chorismate_synth"/>
</dbReference>
<evidence type="ECO:0000256" key="4">
    <source>
        <dbReference type="ARBA" id="ARBA00022605"/>
    </source>
</evidence>
<keyword evidence="5" id="KW-0057">Aromatic amino acid biosynthesis</keyword>
<comment type="similarity">
    <text evidence="2">Belongs to the chorismate synthase family.</text>
</comment>
<name>A0ABT4INY8_9EURY</name>
<accession>A0ABT4INY8</accession>
<evidence type="ECO:0000256" key="3">
    <source>
        <dbReference type="ARBA" id="ARBA00013036"/>
    </source>
</evidence>
<dbReference type="PANTHER" id="PTHR21085">
    <property type="entry name" value="CHORISMATE SYNTHASE"/>
    <property type="match status" value="1"/>
</dbReference>
<evidence type="ECO:0000256" key="2">
    <source>
        <dbReference type="ARBA" id="ARBA00008014"/>
    </source>
</evidence>
<keyword evidence="6 8" id="KW-0456">Lyase</keyword>
<evidence type="ECO:0000256" key="7">
    <source>
        <dbReference type="NCBIfam" id="TIGR00033"/>
    </source>
</evidence>
<dbReference type="Proteomes" id="UP001141336">
    <property type="component" value="Unassembled WGS sequence"/>
</dbReference>
<dbReference type="Pfam" id="PF01264">
    <property type="entry name" value="Chorismate_synt"/>
    <property type="match status" value="1"/>
</dbReference>